<keyword evidence="2" id="KW-0812">Transmembrane</keyword>
<feature type="transmembrane region" description="Helical" evidence="2">
    <location>
        <begin position="175"/>
        <end position="195"/>
    </location>
</feature>
<dbReference type="AlphaFoldDB" id="A0ABC8UKM4"/>
<feature type="region of interest" description="Disordered" evidence="1">
    <location>
        <begin position="1"/>
        <end position="50"/>
    </location>
</feature>
<evidence type="ECO:0000313" key="3">
    <source>
        <dbReference type="EMBL" id="CAK9181615.1"/>
    </source>
</evidence>
<gene>
    <name evidence="3" type="ORF">ILEXP_LOCUS51690</name>
</gene>
<feature type="transmembrane region" description="Helical" evidence="2">
    <location>
        <begin position="119"/>
        <end position="136"/>
    </location>
</feature>
<evidence type="ECO:0000313" key="4">
    <source>
        <dbReference type="Proteomes" id="UP001642360"/>
    </source>
</evidence>
<comment type="caution">
    <text evidence="3">The sequence shown here is derived from an EMBL/GenBank/DDBJ whole genome shotgun (WGS) entry which is preliminary data.</text>
</comment>
<dbReference type="Proteomes" id="UP001642360">
    <property type="component" value="Unassembled WGS sequence"/>
</dbReference>
<feature type="transmembrane region" description="Helical" evidence="2">
    <location>
        <begin position="142"/>
        <end position="163"/>
    </location>
</feature>
<organism evidence="3 4">
    <name type="scientific">Ilex paraguariensis</name>
    <name type="common">yerba mate</name>
    <dbReference type="NCBI Taxonomy" id="185542"/>
    <lineage>
        <taxon>Eukaryota</taxon>
        <taxon>Viridiplantae</taxon>
        <taxon>Streptophyta</taxon>
        <taxon>Embryophyta</taxon>
        <taxon>Tracheophyta</taxon>
        <taxon>Spermatophyta</taxon>
        <taxon>Magnoliopsida</taxon>
        <taxon>eudicotyledons</taxon>
        <taxon>Gunneridae</taxon>
        <taxon>Pentapetalae</taxon>
        <taxon>asterids</taxon>
        <taxon>campanulids</taxon>
        <taxon>Aquifoliales</taxon>
        <taxon>Aquifoliaceae</taxon>
        <taxon>Ilex</taxon>
    </lineage>
</organism>
<evidence type="ECO:0000256" key="2">
    <source>
        <dbReference type="SAM" id="Phobius"/>
    </source>
</evidence>
<accession>A0ABC8UKM4</accession>
<keyword evidence="4" id="KW-1185">Reference proteome</keyword>
<evidence type="ECO:0000256" key="1">
    <source>
        <dbReference type="SAM" id="MobiDB-lite"/>
    </source>
</evidence>
<keyword evidence="2" id="KW-1133">Transmembrane helix</keyword>
<keyword evidence="2" id="KW-0472">Membrane</keyword>
<dbReference type="EMBL" id="CAUOFW020008102">
    <property type="protein sequence ID" value="CAK9181615.1"/>
    <property type="molecule type" value="Genomic_DNA"/>
</dbReference>
<reference evidence="3 4" key="1">
    <citation type="submission" date="2024-02" db="EMBL/GenBank/DDBJ databases">
        <authorList>
            <person name="Vignale AGUSTIN F."/>
            <person name="Sosa J E."/>
            <person name="Modenutti C."/>
        </authorList>
    </citation>
    <scope>NUCLEOTIDE SEQUENCE [LARGE SCALE GENOMIC DNA]</scope>
</reference>
<name>A0ABC8UKM4_9AQUA</name>
<protein>
    <submittedName>
        <fullName evidence="3">Uncharacterized protein</fullName>
    </submittedName>
</protein>
<feature type="compositionally biased region" description="Polar residues" evidence="1">
    <location>
        <begin position="8"/>
        <end position="28"/>
    </location>
</feature>
<sequence>MSTDSKHSTPQSSQTSLPGPISSPTMANDNHGWNHHRQMNTKATNPTLPELPKNAVDHVSIPINIPSDHPRDASPVHPAFRRSASSPSEVLPIQTININQPPNLNPIIRLIRDQELGKAVLGFVIPLTTGLLSAYAKNPDSLVPLLTMLPLCIGLTALWNGLLLRDTFPRFSSTVEQIGAGCVLFAFFGAIGSFLPPKVSWASWFEIKRQEVVGTALSHGFSLVQISHTELTHLTK</sequence>
<proteinExistence type="predicted"/>